<dbReference type="Proteomes" id="UP001292079">
    <property type="component" value="Unassembled WGS sequence"/>
</dbReference>
<reference evidence="2" key="2">
    <citation type="journal article" date="2023" name="Infect Dis Poverty">
        <title>Chromosome-scale genome of the human blood fluke Schistosoma mekongi and its implications for public health.</title>
        <authorList>
            <person name="Zhou M."/>
            <person name="Xu L."/>
            <person name="Xu D."/>
            <person name="Chen W."/>
            <person name="Khan J."/>
            <person name="Hu Y."/>
            <person name="Huang H."/>
            <person name="Wei H."/>
            <person name="Zhang Y."/>
            <person name="Chusongsang P."/>
            <person name="Tanasarnprasert K."/>
            <person name="Hu X."/>
            <person name="Limpanont Y."/>
            <person name="Lv Z."/>
        </authorList>
    </citation>
    <scope>NUCLEOTIDE SEQUENCE</scope>
    <source>
        <strain evidence="2">LV_2022a</strain>
    </source>
</reference>
<keyword evidence="1" id="KW-0812">Transmembrane</keyword>
<proteinExistence type="predicted"/>
<evidence type="ECO:0000256" key="1">
    <source>
        <dbReference type="SAM" id="Phobius"/>
    </source>
</evidence>
<keyword evidence="1" id="KW-1133">Transmembrane helix</keyword>
<name>A0AAE2D6U8_SCHME</name>
<gene>
    <name evidence="2" type="ORF">MN116_003000</name>
</gene>
<dbReference type="EMBL" id="JALJAT010000002">
    <property type="protein sequence ID" value="KAK4473648.1"/>
    <property type="molecule type" value="Genomic_DNA"/>
</dbReference>
<feature type="transmembrane region" description="Helical" evidence="1">
    <location>
        <begin position="58"/>
        <end position="78"/>
    </location>
</feature>
<feature type="transmembrane region" description="Helical" evidence="1">
    <location>
        <begin position="85"/>
        <end position="107"/>
    </location>
</feature>
<keyword evidence="3" id="KW-1185">Reference proteome</keyword>
<feature type="transmembrane region" description="Helical" evidence="1">
    <location>
        <begin position="15"/>
        <end position="38"/>
    </location>
</feature>
<comment type="caution">
    <text evidence="2">The sequence shown here is derived from an EMBL/GenBank/DDBJ whole genome shotgun (WGS) entry which is preliminary data.</text>
</comment>
<protein>
    <submittedName>
        <fullName evidence="2">Uncharacterized protein</fullName>
    </submittedName>
</protein>
<evidence type="ECO:0000313" key="2">
    <source>
        <dbReference type="EMBL" id="KAK4473648.1"/>
    </source>
</evidence>
<reference evidence="2" key="1">
    <citation type="submission" date="2022-04" db="EMBL/GenBank/DDBJ databases">
        <authorList>
            <person name="Xu L."/>
            <person name="Lv Z."/>
        </authorList>
    </citation>
    <scope>NUCLEOTIDE SEQUENCE</scope>
    <source>
        <strain evidence="2">LV_2022a</strain>
    </source>
</reference>
<dbReference type="AlphaFoldDB" id="A0AAE2D6U8"/>
<accession>A0AAE2D6U8</accession>
<evidence type="ECO:0000313" key="3">
    <source>
        <dbReference type="Proteomes" id="UP001292079"/>
    </source>
</evidence>
<sequence length="165" mass="18214">MENCRTKCGLISSSWYHIVSFCFIIIESLILIIIQTVFSYCVSPESDLAWPSALIPFGYIPGSLLIITAGATIAAGLTNSELWQATSVVCCILPFIICIAIACTTLQQYVDQFPSNTSLLIMGVINCLNALFCLIHAILICVSQYIWFSHELIIVQSKMYVSSED</sequence>
<organism evidence="2 3">
    <name type="scientific">Schistosoma mekongi</name>
    <name type="common">Parasitic worm</name>
    <dbReference type="NCBI Taxonomy" id="38744"/>
    <lineage>
        <taxon>Eukaryota</taxon>
        <taxon>Metazoa</taxon>
        <taxon>Spiralia</taxon>
        <taxon>Lophotrochozoa</taxon>
        <taxon>Platyhelminthes</taxon>
        <taxon>Trematoda</taxon>
        <taxon>Digenea</taxon>
        <taxon>Strigeidida</taxon>
        <taxon>Schistosomatoidea</taxon>
        <taxon>Schistosomatidae</taxon>
        <taxon>Schistosoma</taxon>
    </lineage>
</organism>
<keyword evidence="1" id="KW-0472">Membrane</keyword>
<feature type="transmembrane region" description="Helical" evidence="1">
    <location>
        <begin position="119"/>
        <end position="148"/>
    </location>
</feature>